<protein>
    <submittedName>
        <fullName evidence="1">Uncharacterized protein</fullName>
    </submittedName>
</protein>
<organism evidence="1 2">
    <name type="scientific">Anisodus tanguticus</name>
    <dbReference type="NCBI Taxonomy" id="243964"/>
    <lineage>
        <taxon>Eukaryota</taxon>
        <taxon>Viridiplantae</taxon>
        <taxon>Streptophyta</taxon>
        <taxon>Embryophyta</taxon>
        <taxon>Tracheophyta</taxon>
        <taxon>Spermatophyta</taxon>
        <taxon>Magnoliopsida</taxon>
        <taxon>eudicotyledons</taxon>
        <taxon>Gunneridae</taxon>
        <taxon>Pentapetalae</taxon>
        <taxon>asterids</taxon>
        <taxon>lamiids</taxon>
        <taxon>Solanales</taxon>
        <taxon>Solanaceae</taxon>
        <taxon>Solanoideae</taxon>
        <taxon>Hyoscyameae</taxon>
        <taxon>Anisodus</taxon>
    </lineage>
</organism>
<proteinExistence type="predicted"/>
<dbReference type="AlphaFoldDB" id="A0AAE1VM87"/>
<reference evidence="1" key="1">
    <citation type="submission" date="2023-12" db="EMBL/GenBank/DDBJ databases">
        <title>Genome assembly of Anisodus tanguticus.</title>
        <authorList>
            <person name="Wang Y.-J."/>
        </authorList>
    </citation>
    <scope>NUCLEOTIDE SEQUENCE</scope>
    <source>
        <strain evidence="1">KB-2021</strain>
        <tissue evidence="1">Leaf</tissue>
    </source>
</reference>
<dbReference type="Proteomes" id="UP001291623">
    <property type="component" value="Unassembled WGS sequence"/>
</dbReference>
<dbReference type="EMBL" id="JAVYJV010000003">
    <property type="protein sequence ID" value="KAK4374362.1"/>
    <property type="molecule type" value="Genomic_DNA"/>
</dbReference>
<sequence>MEEGVVYVKLKERPIVFDCNTDNTTYSCHLHHRQWFLPRWQRYYFSSGI</sequence>
<evidence type="ECO:0000313" key="1">
    <source>
        <dbReference type="EMBL" id="KAK4374362.1"/>
    </source>
</evidence>
<name>A0AAE1VM87_9SOLA</name>
<gene>
    <name evidence="1" type="ORF">RND71_005039</name>
</gene>
<accession>A0AAE1VM87</accession>
<comment type="caution">
    <text evidence="1">The sequence shown here is derived from an EMBL/GenBank/DDBJ whole genome shotgun (WGS) entry which is preliminary data.</text>
</comment>
<keyword evidence="2" id="KW-1185">Reference proteome</keyword>
<evidence type="ECO:0000313" key="2">
    <source>
        <dbReference type="Proteomes" id="UP001291623"/>
    </source>
</evidence>